<name>A0AA39PGI8_9AGAR</name>
<protein>
    <recommendedName>
        <fullName evidence="3">Heterokaryon incompatibility domain-containing protein</fullName>
    </recommendedName>
</protein>
<dbReference type="Proteomes" id="UP001175228">
    <property type="component" value="Unassembled WGS sequence"/>
</dbReference>
<accession>A0AA39PGI8</accession>
<dbReference type="EMBL" id="JAUEPU010000064">
    <property type="protein sequence ID" value="KAK0482873.1"/>
    <property type="molecule type" value="Genomic_DNA"/>
</dbReference>
<organism evidence="1 2">
    <name type="scientific">Armillaria luteobubalina</name>
    <dbReference type="NCBI Taxonomy" id="153913"/>
    <lineage>
        <taxon>Eukaryota</taxon>
        <taxon>Fungi</taxon>
        <taxon>Dikarya</taxon>
        <taxon>Basidiomycota</taxon>
        <taxon>Agaricomycotina</taxon>
        <taxon>Agaricomycetes</taxon>
        <taxon>Agaricomycetidae</taxon>
        <taxon>Agaricales</taxon>
        <taxon>Marasmiineae</taxon>
        <taxon>Physalacriaceae</taxon>
        <taxon>Armillaria</taxon>
    </lineage>
</organism>
<evidence type="ECO:0000313" key="2">
    <source>
        <dbReference type="Proteomes" id="UP001175228"/>
    </source>
</evidence>
<dbReference type="AlphaFoldDB" id="A0AA39PGI8"/>
<keyword evidence="2" id="KW-1185">Reference proteome</keyword>
<gene>
    <name evidence="1" type="ORF">EDD18DRAFT_1084594</name>
</gene>
<feature type="non-terminal residue" evidence="1">
    <location>
        <position position="329"/>
    </location>
</feature>
<evidence type="ECO:0000313" key="1">
    <source>
        <dbReference type="EMBL" id="KAK0482873.1"/>
    </source>
</evidence>
<proteinExistence type="predicted"/>
<comment type="caution">
    <text evidence="1">The sequence shown here is derived from an EMBL/GenBank/DDBJ whole genome shotgun (WGS) entry which is preliminary data.</text>
</comment>
<evidence type="ECO:0008006" key="3">
    <source>
        <dbReference type="Google" id="ProtNLM"/>
    </source>
</evidence>
<sequence>PWHIWDLCANHVAPWWVVKNFRGVWAISHVWVADNDLKYKMTPINRYEWPMPMLKNSNLDHIRIEMLNLSMEYVWLDVLCLRQKGQEWDHREAMRKEEWKVDLPIIGWVYHAVGDVACYLSGLGLPLSFEDLHCFGDDQCWFNQSWTLQETLHSVEIAGQTHSMADISNKRGYKMLNMLFDRLEYFSYIQQWTEQGERVLYFLEEMKRWKSSNPVDKVVGLIFLLDLKHIPIYDAGQSEDDAWAELMNITDNKICVVFLFLYPKLNGNRSWRPSWEQLMTERSPELPCMFCNFDHVPNVSWTTEDGNSYDGPHMDAYIVQGLADGTDEL</sequence>
<reference evidence="1" key="1">
    <citation type="submission" date="2023-06" db="EMBL/GenBank/DDBJ databases">
        <authorList>
            <consortium name="Lawrence Berkeley National Laboratory"/>
            <person name="Ahrendt S."/>
            <person name="Sahu N."/>
            <person name="Indic B."/>
            <person name="Wong-Bajracharya J."/>
            <person name="Merenyi Z."/>
            <person name="Ke H.-M."/>
            <person name="Monk M."/>
            <person name="Kocsube S."/>
            <person name="Drula E."/>
            <person name="Lipzen A."/>
            <person name="Balint B."/>
            <person name="Henrissat B."/>
            <person name="Andreopoulos B."/>
            <person name="Martin F.M."/>
            <person name="Harder C.B."/>
            <person name="Rigling D."/>
            <person name="Ford K.L."/>
            <person name="Foster G.D."/>
            <person name="Pangilinan J."/>
            <person name="Papanicolaou A."/>
            <person name="Barry K."/>
            <person name="LaButti K."/>
            <person name="Viragh M."/>
            <person name="Koriabine M."/>
            <person name="Yan M."/>
            <person name="Riley R."/>
            <person name="Champramary S."/>
            <person name="Plett K.L."/>
            <person name="Tsai I.J."/>
            <person name="Slot J."/>
            <person name="Sipos G."/>
            <person name="Plett J."/>
            <person name="Nagy L.G."/>
            <person name="Grigoriev I.V."/>
        </authorList>
    </citation>
    <scope>NUCLEOTIDE SEQUENCE</scope>
    <source>
        <strain evidence="1">HWK02</strain>
    </source>
</reference>